<dbReference type="EMBL" id="CM000782">
    <property type="protein sequence ID" value="AQK86968.1"/>
    <property type="molecule type" value="Genomic_DNA"/>
</dbReference>
<evidence type="ECO:0000313" key="1">
    <source>
        <dbReference type="EMBL" id="AQK86968.1"/>
    </source>
</evidence>
<accession>A0A1D6M7D2</accession>
<sequence>MAETRTACGMVDDVQNAPTGCESDLEAIELACFSHERDARTMHFTVEVDAGSGKKLCKAKVGAVWNNFKQL</sequence>
<gene>
    <name evidence="1" type="ORF">ZEAMMB73_Zm00001d038586</name>
</gene>
<dbReference type="InParanoid" id="A0A1D6M7D2"/>
<organism evidence="1">
    <name type="scientific">Zea mays</name>
    <name type="common">Maize</name>
    <dbReference type="NCBI Taxonomy" id="4577"/>
    <lineage>
        <taxon>Eukaryota</taxon>
        <taxon>Viridiplantae</taxon>
        <taxon>Streptophyta</taxon>
        <taxon>Embryophyta</taxon>
        <taxon>Tracheophyta</taxon>
        <taxon>Spermatophyta</taxon>
        <taxon>Magnoliopsida</taxon>
        <taxon>Liliopsida</taxon>
        <taxon>Poales</taxon>
        <taxon>Poaceae</taxon>
        <taxon>PACMAD clade</taxon>
        <taxon>Panicoideae</taxon>
        <taxon>Andropogonodae</taxon>
        <taxon>Andropogoneae</taxon>
        <taxon>Tripsacinae</taxon>
        <taxon>Zea</taxon>
    </lineage>
</organism>
<dbReference type="PaxDb" id="4577-AC226373.2_FGP009"/>
<reference evidence="1" key="1">
    <citation type="submission" date="2015-12" db="EMBL/GenBank/DDBJ databases">
        <title>Update maize B73 reference genome by single molecule sequencing technologies.</title>
        <authorList>
            <consortium name="Maize Genome Sequencing Project"/>
            <person name="Ware D."/>
        </authorList>
    </citation>
    <scope>NUCLEOTIDE SEQUENCE</scope>
    <source>
        <tissue evidence="1">Seedling</tissue>
    </source>
</reference>
<dbReference type="SMR" id="A0A1D6M7D2"/>
<name>A0A1D6M7D2_MAIZE</name>
<dbReference type="AlphaFoldDB" id="A0A1D6M7D2"/>
<protein>
    <submittedName>
        <fullName evidence="1">Uncharacterized protein</fullName>
    </submittedName>
</protein>
<proteinExistence type="predicted"/>